<dbReference type="EMBL" id="UPHP01000060">
    <property type="protein sequence ID" value="VBA38674.1"/>
    <property type="molecule type" value="Genomic_DNA"/>
</dbReference>
<evidence type="ECO:0000313" key="1">
    <source>
        <dbReference type="EMBL" id="VBA38674.1"/>
    </source>
</evidence>
<reference evidence="1 2" key="1">
    <citation type="submission" date="2018-09" db="EMBL/GenBank/DDBJ databases">
        <authorList>
            <person name="Tagini F."/>
        </authorList>
    </citation>
    <scope>NUCLEOTIDE SEQUENCE [LARGE SCALE GENOMIC DNA]</scope>
    <source>
        <strain evidence="1 2">MK136</strain>
    </source>
</reference>
<keyword evidence="2" id="KW-1185">Reference proteome</keyword>
<accession>A0A498Q197</accession>
<sequence>MSSAVSAETKALPSSIKLAKSLALRAFECDDLVLNGVAGNEPVHHNIAILADAVGTVDGLGFVAGSTTGRAGSS</sequence>
<name>A0A498Q197_9MYCO</name>
<gene>
    <name evidence="1" type="ORF">LAUMK136_02592</name>
</gene>
<evidence type="ECO:0000313" key="2">
    <source>
        <dbReference type="Proteomes" id="UP000273307"/>
    </source>
</evidence>
<organism evidence="1 2">
    <name type="scientific">Mycobacterium attenuatum</name>
    <dbReference type="NCBI Taxonomy" id="2341086"/>
    <lineage>
        <taxon>Bacteria</taxon>
        <taxon>Bacillati</taxon>
        <taxon>Actinomycetota</taxon>
        <taxon>Actinomycetes</taxon>
        <taxon>Mycobacteriales</taxon>
        <taxon>Mycobacteriaceae</taxon>
        <taxon>Mycobacterium</taxon>
    </lineage>
</organism>
<dbReference type="AlphaFoldDB" id="A0A498Q197"/>
<proteinExistence type="predicted"/>
<protein>
    <submittedName>
        <fullName evidence="1">Uncharacterized protein</fullName>
    </submittedName>
</protein>
<dbReference type="Proteomes" id="UP000273307">
    <property type="component" value="Unassembled WGS sequence"/>
</dbReference>